<dbReference type="InterPro" id="IPR053008">
    <property type="entry name" value="Phomopsin_biosynth_assoc"/>
</dbReference>
<dbReference type="EMBL" id="LZYO01000026">
    <property type="protein sequence ID" value="ODH42644.1"/>
    <property type="molecule type" value="Genomic_DNA"/>
</dbReference>
<evidence type="ECO:0000313" key="3">
    <source>
        <dbReference type="Proteomes" id="UP000242814"/>
    </source>
</evidence>
<sequence length="257" mass="28671">MVKLWTSNNGYKECDQSDGENEGAPRRSKTHFCWAALFITLLSMGALLLVLAPRSWIRRNECICSQSTSGSKEPPTPSLLQTESDLILDCGTTRAEAVARGCVFDVMAAAWLPRLCYDEDAARESMLPDSDLATVGGSGPFPWWTSHNHSVEIPQDSLTLVDELVGYTWERYHMAHCLYDWRVLVKAAKRIRAGERNVYVHVALLNYHHAYHCSQIIANQDHRVGAKSKVDFALGSFKLMEAQNSPTAATKVLSRQG</sequence>
<reference evidence="2 3" key="1">
    <citation type="submission" date="2016-06" db="EMBL/GenBank/DDBJ databases">
        <authorList>
            <person name="Kjaerup R.B."/>
            <person name="Dalgaard T.S."/>
            <person name="Juul-Madsen H.R."/>
        </authorList>
    </citation>
    <scope>NUCLEOTIDE SEQUENCE [LARGE SCALE GENOMIC DNA]</scope>
    <source>
        <strain evidence="2 3">Pb300</strain>
    </source>
</reference>
<accession>A0A1D2JMD6</accession>
<dbReference type="VEuPathDB" id="FungiDB:PADG_00746"/>
<evidence type="ECO:0000313" key="2">
    <source>
        <dbReference type="EMBL" id="ODH42644.1"/>
    </source>
</evidence>
<keyword evidence="1" id="KW-1133">Transmembrane helix</keyword>
<dbReference type="Proteomes" id="UP000242814">
    <property type="component" value="Unassembled WGS sequence"/>
</dbReference>
<comment type="caution">
    <text evidence="2">The sequence shown here is derived from an EMBL/GenBank/DDBJ whole genome shotgun (WGS) entry which is preliminary data.</text>
</comment>
<dbReference type="PANTHER" id="PTHR35896">
    <property type="entry name" value="IG-LIKE DOMAIN-CONTAINING PROTEIN"/>
    <property type="match status" value="1"/>
</dbReference>
<gene>
    <name evidence="2" type="ORF">ACO22_01169</name>
</gene>
<name>A0A1D2JMD6_PARBR</name>
<dbReference type="VEuPathDB" id="FungiDB:PABG_02386"/>
<protein>
    <submittedName>
        <fullName evidence="2">Uncharacterized protein</fullName>
    </submittedName>
</protein>
<proteinExistence type="predicted"/>
<organism evidence="2 3">
    <name type="scientific">Paracoccidioides brasiliensis</name>
    <dbReference type="NCBI Taxonomy" id="121759"/>
    <lineage>
        <taxon>Eukaryota</taxon>
        <taxon>Fungi</taxon>
        <taxon>Dikarya</taxon>
        <taxon>Ascomycota</taxon>
        <taxon>Pezizomycotina</taxon>
        <taxon>Eurotiomycetes</taxon>
        <taxon>Eurotiomycetidae</taxon>
        <taxon>Onygenales</taxon>
        <taxon>Ajellomycetaceae</taxon>
        <taxon>Paracoccidioides</taxon>
    </lineage>
</organism>
<feature type="transmembrane region" description="Helical" evidence="1">
    <location>
        <begin position="32"/>
        <end position="52"/>
    </location>
</feature>
<keyword evidence="1" id="KW-0472">Membrane</keyword>
<evidence type="ECO:0000256" key="1">
    <source>
        <dbReference type="SAM" id="Phobius"/>
    </source>
</evidence>
<dbReference type="PANTHER" id="PTHR35896:SF3">
    <property type="entry name" value="MAJOR FACILITATOR SUPERFAMILY TRANSPORTER"/>
    <property type="match status" value="1"/>
</dbReference>
<keyword evidence="1" id="KW-0812">Transmembrane</keyword>
<dbReference type="AlphaFoldDB" id="A0A1D2JMD6"/>